<keyword evidence="1" id="KW-1133">Transmembrane helix</keyword>
<comment type="caution">
    <text evidence="2">The sequence shown here is derived from an EMBL/GenBank/DDBJ whole genome shotgun (WGS) entry which is preliminary data.</text>
</comment>
<gene>
    <name evidence="2" type="ORF">LNTAR_04206</name>
</gene>
<accession>A6DTY7</accession>
<feature type="transmembrane region" description="Helical" evidence="1">
    <location>
        <begin position="44"/>
        <end position="61"/>
    </location>
</feature>
<evidence type="ECO:0000313" key="3">
    <source>
        <dbReference type="Proteomes" id="UP000004947"/>
    </source>
</evidence>
<keyword evidence="3" id="KW-1185">Reference proteome</keyword>
<proteinExistence type="predicted"/>
<sequence length="141" mass="16445">MKFTADKTLFLKANIKSALFGSFSYIFYFYFITVNNPSIDNIDIAFMCFILSGPIFLILDLNRKHKSVILPTVLINDDFISKGKFHTININDINIFDSTINHKSIVLIHKQDTWKNKVCIDPKIYKENISELIKKRIEDKH</sequence>
<evidence type="ECO:0000313" key="2">
    <source>
        <dbReference type="EMBL" id="EDM24903.1"/>
    </source>
</evidence>
<name>A6DTY7_9BACT</name>
<organism evidence="2 3">
    <name type="scientific">Lentisphaera araneosa HTCC2155</name>
    <dbReference type="NCBI Taxonomy" id="313628"/>
    <lineage>
        <taxon>Bacteria</taxon>
        <taxon>Pseudomonadati</taxon>
        <taxon>Lentisphaerota</taxon>
        <taxon>Lentisphaeria</taxon>
        <taxon>Lentisphaerales</taxon>
        <taxon>Lentisphaeraceae</taxon>
        <taxon>Lentisphaera</taxon>
    </lineage>
</organism>
<feature type="transmembrane region" description="Helical" evidence="1">
    <location>
        <begin position="9"/>
        <end position="32"/>
    </location>
</feature>
<dbReference type="EMBL" id="ABCK01000043">
    <property type="protein sequence ID" value="EDM24903.1"/>
    <property type="molecule type" value="Genomic_DNA"/>
</dbReference>
<protein>
    <submittedName>
        <fullName evidence="2">Uncharacterized protein</fullName>
    </submittedName>
</protein>
<evidence type="ECO:0000256" key="1">
    <source>
        <dbReference type="SAM" id="Phobius"/>
    </source>
</evidence>
<keyword evidence="1" id="KW-0472">Membrane</keyword>
<dbReference type="Proteomes" id="UP000004947">
    <property type="component" value="Unassembled WGS sequence"/>
</dbReference>
<reference evidence="2 3" key="1">
    <citation type="journal article" date="2010" name="J. Bacteriol.">
        <title>Genome sequence of Lentisphaera araneosa HTCC2155T, the type species of the order Lentisphaerales in the phylum Lentisphaerae.</title>
        <authorList>
            <person name="Thrash J.C."/>
            <person name="Cho J.C."/>
            <person name="Vergin K.L."/>
            <person name="Morris R.M."/>
            <person name="Giovannoni S.J."/>
        </authorList>
    </citation>
    <scope>NUCLEOTIDE SEQUENCE [LARGE SCALE GENOMIC DNA]</scope>
    <source>
        <strain evidence="2 3">HTCC2155</strain>
    </source>
</reference>
<keyword evidence="1" id="KW-0812">Transmembrane</keyword>
<dbReference type="AlphaFoldDB" id="A6DTY7"/>
<dbReference type="RefSeq" id="WP_007281276.1">
    <property type="nucleotide sequence ID" value="NZ_ABCK01000043.1"/>
</dbReference>